<dbReference type="InterPro" id="IPR035093">
    <property type="entry name" value="RelE/ParE_toxin_dom_sf"/>
</dbReference>
<reference evidence="5" key="1">
    <citation type="submission" date="2018-09" db="EMBL/GenBank/DDBJ databases">
        <title>Complete Genome Sequencing of Sulfolobus sp. JCM 16834.</title>
        <authorList>
            <person name="Kato S."/>
            <person name="Itoh T."/>
            <person name="Ohkuma M."/>
        </authorList>
    </citation>
    <scope>NUCLEOTIDE SEQUENCE [LARGE SCALE GENOMIC DNA]</scope>
    <source>
        <strain evidence="5">IC-007</strain>
    </source>
</reference>
<dbReference type="EMBL" id="AP018929">
    <property type="protein sequence ID" value="BBG23606.1"/>
    <property type="molecule type" value="Genomic_DNA"/>
</dbReference>
<dbReference type="KEGG" id="step:IC006_0894"/>
<proteinExistence type="predicted"/>
<sequence>MAKKFSNLELLMLIFDKLDLLQENPFKYAIEKLGKDRYGNPMFSIEVTGDIRIIYSIDSKNCIVFILEIGSHKDVYGRG</sequence>
<evidence type="ECO:0000313" key="4">
    <source>
        <dbReference type="Proteomes" id="UP000322983"/>
    </source>
</evidence>
<accession>A0A510DTP9</accession>
<dbReference type="AlphaFoldDB" id="A0A510DTP9"/>
<dbReference type="Proteomes" id="UP000325030">
    <property type="component" value="Chromosome"/>
</dbReference>
<evidence type="ECO:0000313" key="5">
    <source>
        <dbReference type="Proteomes" id="UP000325030"/>
    </source>
</evidence>
<dbReference type="Gene3D" id="3.30.2310.20">
    <property type="entry name" value="RelE-like"/>
    <property type="match status" value="1"/>
</dbReference>
<gene>
    <name evidence="2" type="ORF">IC006_0894</name>
    <name evidence="3" type="ORF">IC007_0862</name>
</gene>
<dbReference type="RefSeq" id="WP_370685225.1">
    <property type="nucleotide sequence ID" value="NZ_AP018929.1"/>
</dbReference>
<keyword evidence="4" id="KW-1185">Reference proteome</keyword>
<evidence type="ECO:0000313" key="2">
    <source>
        <dbReference type="EMBL" id="BBG23606.1"/>
    </source>
</evidence>
<keyword evidence="1" id="KW-1277">Toxin-antitoxin system</keyword>
<dbReference type="SUPFAM" id="SSF143011">
    <property type="entry name" value="RelE-like"/>
    <property type="match status" value="1"/>
</dbReference>
<dbReference type="Proteomes" id="UP000322983">
    <property type="component" value="Chromosome"/>
</dbReference>
<reference evidence="2 4" key="2">
    <citation type="journal article" date="2020" name="Int. J. Syst. Evol. Microbiol.">
        <title>Sulfuracidifex tepidarius gen. nov., sp. nov. and transfer of Sulfolobus metallicus Huber and Stetter 1992 to the genus Sulfuracidifex as Sulfuracidifex metallicus comb. nov.</title>
        <authorList>
            <person name="Itoh T."/>
            <person name="Miura T."/>
            <person name="Sakai H.D."/>
            <person name="Kato S."/>
            <person name="Ohkuma M."/>
            <person name="Takashina T."/>
        </authorList>
    </citation>
    <scope>NUCLEOTIDE SEQUENCE [LARGE SCALE GENOMIC DNA]</scope>
    <source>
        <strain evidence="2 4">IC-006</strain>
        <strain evidence="3">IC-007</strain>
    </source>
</reference>
<dbReference type="InterPro" id="IPR007712">
    <property type="entry name" value="RelE/ParE_toxin"/>
</dbReference>
<protein>
    <submittedName>
        <fullName evidence="2">Uncharacterized protein</fullName>
    </submittedName>
</protein>
<evidence type="ECO:0000256" key="1">
    <source>
        <dbReference type="ARBA" id="ARBA00022649"/>
    </source>
</evidence>
<evidence type="ECO:0000313" key="3">
    <source>
        <dbReference type="EMBL" id="BBG26354.1"/>
    </source>
</evidence>
<name>A0A510DTP9_9CREN</name>
<organism evidence="2 4">
    <name type="scientific">Sulfuracidifex tepidarius</name>
    <dbReference type="NCBI Taxonomy" id="1294262"/>
    <lineage>
        <taxon>Archaea</taxon>
        <taxon>Thermoproteota</taxon>
        <taxon>Thermoprotei</taxon>
        <taxon>Sulfolobales</taxon>
        <taxon>Sulfolobaceae</taxon>
        <taxon>Sulfuracidifex</taxon>
    </lineage>
</organism>
<accession>A0A510E1I3</accession>
<dbReference type="EMBL" id="AP018930">
    <property type="protein sequence ID" value="BBG26354.1"/>
    <property type="molecule type" value="Genomic_DNA"/>
</dbReference>
<dbReference type="GeneID" id="41717262"/>
<dbReference type="Pfam" id="PF05016">
    <property type="entry name" value="ParE_toxin"/>
    <property type="match status" value="1"/>
</dbReference>